<dbReference type="PANTHER" id="PTHR48249">
    <property type="entry name" value="MEDIATOR OF RNA POLYMERASE II TRANSCRIPTION SUBUNIT 13"/>
    <property type="match status" value="1"/>
</dbReference>
<feature type="region of interest" description="Disordered" evidence="12">
    <location>
        <begin position="782"/>
        <end position="803"/>
    </location>
</feature>
<keyword evidence="17" id="KW-1185">Reference proteome</keyword>
<evidence type="ECO:0000256" key="9">
    <source>
        <dbReference type="ARBA" id="ARBA00025661"/>
    </source>
</evidence>
<gene>
    <name evidence="16" type="ORF">EJ06DRAFT_583484</name>
</gene>
<dbReference type="OrthoDB" id="103819at2759"/>
<reference evidence="16" key="1">
    <citation type="journal article" date="2020" name="Stud. Mycol.">
        <title>101 Dothideomycetes genomes: a test case for predicting lifestyles and emergence of pathogens.</title>
        <authorList>
            <person name="Haridas S."/>
            <person name="Albert R."/>
            <person name="Binder M."/>
            <person name="Bloem J."/>
            <person name="Labutti K."/>
            <person name="Salamov A."/>
            <person name="Andreopoulos B."/>
            <person name="Baker S."/>
            <person name="Barry K."/>
            <person name="Bills G."/>
            <person name="Bluhm B."/>
            <person name="Cannon C."/>
            <person name="Castanera R."/>
            <person name="Culley D."/>
            <person name="Daum C."/>
            <person name="Ezra D."/>
            <person name="Gonzalez J."/>
            <person name="Henrissat B."/>
            <person name="Kuo A."/>
            <person name="Liang C."/>
            <person name="Lipzen A."/>
            <person name="Lutzoni F."/>
            <person name="Magnuson J."/>
            <person name="Mondo S."/>
            <person name="Nolan M."/>
            <person name="Ohm R."/>
            <person name="Pangilinan J."/>
            <person name="Park H.-J."/>
            <person name="Ramirez L."/>
            <person name="Alfaro M."/>
            <person name="Sun H."/>
            <person name="Tritt A."/>
            <person name="Yoshinaga Y."/>
            <person name="Zwiers L.-H."/>
            <person name="Turgeon B."/>
            <person name="Goodwin S."/>
            <person name="Spatafora J."/>
            <person name="Crous P."/>
            <person name="Grigoriev I."/>
        </authorList>
    </citation>
    <scope>NUCLEOTIDE SEQUENCE</scope>
    <source>
        <strain evidence="16">CBS 262.69</strain>
    </source>
</reference>
<dbReference type="GO" id="GO:0016592">
    <property type="term" value="C:mediator complex"/>
    <property type="evidence" value="ECO:0007669"/>
    <property type="project" value="InterPro"/>
</dbReference>
<feature type="region of interest" description="Disordered" evidence="12">
    <location>
        <begin position="633"/>
        <end position="674"/>
    </location>
</feature>
<feature type="compositionally biased region" description="Low complexity" evidence="12">
    <location>
        <begin position="1296"/>
        <end position="1335"/>
    </location>
</feature>
<evidence type="ECO:0000256" key="11">
    <source>
        <dbReference type="RuleBase" id="RU364134"/>
    </source>
</evidence>
<feature type="region of interest" description="Disordered" evidence="12">
    <location>
        <begin position="879"/>
        <end position="906"/>
    </location>
</feature>
<feature type="domain" description="Mediator complex subunit Med13 N-terminal" evidence="14">
    <location>
        <begin position="1"/>
        <end position="327"/>
    </location>
</feature>
<dbReference type="Pfam" id="PF18296">
    <property type="entry name" value="MID_MedPIWI"/>
    <property type="match status" value="1"/>
</dbReference>
<evidence type="ECO:0000256" key="3">
    <source>
        <dbReference type="ARBA" id="ARBA00019618"/>
    </source>
</evidence>
<feature type="compositionally biased region" description="Pro residues" evidence="12">
    <location>
        <begin position="1286"/>
        <end position="1295"/>
    </location>
</feature>
<dbReference type="InterPro" id="IPR021643">
    <property type="entry name" value="Mediator_Med13_N"/>
</dbReference>
<evidence type="ECO:0000313" key="17">
    <source>
        <dbReference type="Proteomes" id="UP000799640"/>
    </source>
</evidence>
<organism evidence="16 17">
    <name type="scientific">Trichodelitschia bisporula</name>
    <dbReference type="NCBI Taxonomy" id="703511"/>
    <lineage>
        <taxon>Eukaryota</taxon>
        <taxon>Fungi</taxon>
        <taxon>Dikarya</taxon>
        <taxon>Ascomycota</taxon>
        <taxon>Pezizomycotina</taxon>
        <taxon>Dothideomycetes</taxon>
        <taxon>Dothideomycetes incertae sedis</taxon>
        <taxon>Phaeotrichales</taxon>
        <taxon>Phaeotrichaceae</taxon>
        <taxon>Trichodelitschia</taxon>
    </lineage>
</organism>
<dbReference type="GO" id="GO:0045944">
    <property type="term" value="P:positive regulation of transcription by RNA polymerase II"/>
    <property type="evidence" value="ECO:0007669"/>
    <property type="project" value="TreeGrafter"/>
</dbReference>
<keyword evidence="4 11" id="KW-0678">Repressor</keyword>
<comment type="subcellular location">
    <subcellularLocation>
        <location evidence="1 11">Nucleus</location>
    </subcellularLocation>
</comment>
<dbReference type="GO" id="GO:0003713">
    <property type="term" value="F:transcription coactivator activity"/>
    <property type="evidence" value="ECO:0007669"/>
    <property type="project" value="TreeGrafter"/>
</dbReference>
<dbReference type="InterPro" id="IPR041285">
    <property type="entry name" value="MID_MedPIWI"/>
</dbReference>
<dbReference type="Proteomes" id="UP000799640">
    <property type="component" value="Unassembled WGS sequence"/>
</dbReference>
<proteinExistence type="inferred from homology"/>
<feature type="domain" description="Mediator complex subunit Med13 C-terminal" evidence="13">
    <location>
        <begin position="1144"/>
        <end position="1465"/>
    </location>
</feature>
<evidence type="ECO:0000259" key="14">
    <source>
        <dbReference type="Pfam" id="PF11597"/>
    </source>
</evidence>
<dbReference type="Pfam" id="PF06333">
    <property type="entry name" value="Med13_C"/>
    <property type="match status" value="1"/>
</dbReference>
<protein>
    <recommendedName>
        <fullName evidence="3 11">Mediator of RNA polymerase II transcription subunit 13</fullName>
    </recommendedName>
    <alternativeName>
        <fullName evidence="10 11">Mediator complex subunit 13</fullName>
    </alternativeName>
</protein>
<evidence type="ECO:0000259" key="13">
    <source>
        <dbReference type="Pfam" id="PF06333"/>
    </source>
</evidence>
<keyword evidence="5 11" id="KW-0805">Transcription regulation</keyword>
<dbReference type="EMBL" id="ML996699">
    <property type="protein sequence ID" value="KAF2398873.1"/>
    <property type="molecule type" value="Genomic_DNA"/>
</dbReference>
<name>A0A6G1HS39_9PEZI</name>
<accession>A0A6G1HS39</accession>
<evidence type="ECO:0000256" key="10">
    <source>
        <dbReference type="ARBA" id="ARBA00032008"/>
    </source>
</evidence>
<keyword evidence="7 11" id="KW-0804">Transcription</keyword>
<evidence type="ECO:0000313" key="16">
    <source>
        <dbReference type="EMBL" id="KAF2398873.1"/>
    </source>
</evidence>
<dbReference type="InterPro" id="IPR009401">
    <property type="entry name" value="Med13_C"/>
</dbReference>
<evidence type="ECO:0000256" key="4">
    <source>
        <dbReference type="ARBA" id="ARBA00022491"/>
    </source>
</evidence>
<comment type="similarity">
    <text evidence="2 11">Belongs to the Mediator complex subunit 13 family.</text>
</comment>
<evidence type="ECO:0000256" key="8">
    <source>
        <dbReference type="ARBA" id="ARBA00023242"/>
    </source>
</evidence>
<dbReference type="Pfam" id="PF11597">
    <property type="entry name" value="Med13_N"/>
    <property type="match status" value="1"/>
</dbReference>
<evidence type="ECO:0000256" key="12">
    <source>
        <dbReference type="SAM" id="MobiDB-lite"/>
    </source>
</evidence>
<comment type="function">
    <text evidence="9 11">Component of the SRB8-11 complex. The SRB8-11 complex is a regulatory module of the Mediator complex which is itself involved in regulation of basal and activated RNA polymerase II-dependent transcription. The SRB8-11 complex may be involved in the transcriptional repression of a subset of genes regulated by Mediator. It may inhibit the association of the Mediator complex with RNA polymerase II to form the holoenzyme complex.</text>
</comment>
<dbReference type="PANTHER" id="PTHR48249:SF3">
    <property type="entry name" value="MEDIATOR OF RNA POLYMERASE II TRANSCRIPTION SUBUNIT 13"/>
    <property type="match status" value="1"/>
</dbReference>
<evidence type="ECO:0000259" key="15">
    <source>
        <dbReference type="Pfam" id="PF18296"/>
    </source>
</evidence>
<evidence type="ECO:0000256" key="5">
    <source>
        <dbReference type="ARBA" id="ARBA00023015"/>
    </source>
</evidence>
<feature type="domain" description="MID" evidence="15">
    <location>
        <begin position="951"/>
        <end position="1129"/>
    </location>
</feature>
<dbReference type="InterPro" id="IPR051139">
    <property type="entry name" value="Mediator_complx_sub13"/>
</dbReference>
<evidence type="ECO:0000256" key="1">
    <source>
        <dbReference type="ARBA" id="ARBA00004123"/>
    </source>
</evidence>
<feature type="compositionally biased region" description="Low complexity" evidence="12">
    <location>
        <begin position="879"/>
        <end position="895"/>
    </location>
</feature>
<keyword evidence="6 11" id="KW-0010">Activator</keyword>
<evidence type="ECO:0000256" key="6">
    <source>
        <dbReference type="ARBA" id="ARBA00023159"/>
    </source>
</evidence>
<feature type="compositionally biased region" description="Basic and acidic residues" evidence="12">
    <location>
        <begin position="643"/>
        <end position="654"/>
    </location>
</feature>
<evidence type="ECO:0000256" key="2">
    <source>
        <dbReference type="ARBA" id="ARBA00009354"/>
    </source>
</evidence>
<keyword evidence="8 11" id="KW-0539">Nucleus</keyword>
<sequence length="1479" mass="160597">MDFLRSCYTGVQTLSGFTHVAYKIYTLAKRPQGTEDTRASWENLWAVERHLRENKVIGHLDYSRCTLWVFEAGETVSFQTGPLEDATSCALTQVFFGTLKAADLLYCNRPLSTPTPSPGAGPHGTPSNTLRASQMANLRAMQQNAAAQTTQDNSPVADIRTVHAIFCSGITSMVLYHLARYQQAVPLDSRTFVLPSLHPTPKPARLQPVVLDVYLTSNGTLVIASNGAASFCPLSPLILPRREALVVYVAPCGTLALVSDEEVDFDGSESRLWRGLVEAALDQKGIVLPNLDRESSWVRLRSQFPQGDQSFTPQNFLWPAELCFQHSPDPVERLDSDGVDGLGKLQSLPPSSWFYNPDHSGYISPWDFAEKWLLGKPERDRMLEAQRQRQIDMETAQKHAESAAAASSPLNNRNVNYSDIHINSGVYPTPPDGIISQATTVAAHPDIPALSGPFDGNSAMQIDSKGPVDMNLTDFDFGSRGRQDHSMGDDLFGDMDEDDFVGNDITDADFSFFDEPDDVGHPGGADATAGASEPQVVVVKEGPADETEALALVKTDTPFNDNPKPDLHSGGQELEVKQPLNSPPIVLRPILTPISVRQKLFSANSLNDSNARRQSAFEHVSFSSEIDRTDAKYSSNGPFFVPDDAKRKPDEKATSKSLPPSRAKRRKVTQPQGVKLEIAYDSDGDSVTSSASDDDLEYSYDIASPANQLYADKRVTGLREEGTASLATSPGDFMGDATTATHPNQKELVERLAAVLTPENSTQRTGVPQPSCMDRFMALDRLSGTRSRPQERAKPPDSPLNPMNKDFISVAQIIAEQVIFSTLDILQPPRKLFGSGNAQQPIDYTAQYVHATNLAVRQLFQSAVDCDLLKFISIQEATEQPSKQQQQTRQIPRRTNSSGGPVDSTSFPLNHVTVLQPPHVRLRRGDACWDILPTALPFWEYLGLAPTSGPKNITAYAIYPGNDDLKGQVKYFIDALANTYETCKLGSFALGDGIGGYDDALFPVHIGENYSMTAASKALHQLCNHVGRALASAEAKRRSDDSKAIDNFVVFMINPFNTRNGIAELCSAFWTLYQGYRQPPRSPTLKSTRPDLVLQIIPIAYVAAPFTMVLPEVGTMQRLAREVYDRCPPAVPAADPSRLRIYSAPSIQLEESLPKSIQFKLIPDPPSDLLYENSKLHLGYARSCDKAWLTAAWTDSSGKYQATASYNLSNRPFFDLAKELWASTLDILSERRITWRLAITRVGTMERDELDAWITLASAPAPLTIVTAITTIDPNPQTSIFHRADPTPPPAPTPVATPGAASGISASSAPDAPHALTPAATPSASADGASDPSSDPDAHLVDPSDETWGVVLGHRPPPPSTSLDTRPLLASGFLLHPPPAPGAPISPMDCDSEGGNSGRGMDVMGVHLVWVGRAGGVEAGVVPKGTAEGMLKEYLVLWRGLALLARVRGLRGGGARGLPWHVLVALRGVEGLEGVLGEG</sequence>
<feature type="compositionally biased region" description="Polar residues" evidence="12">
    <location>
        <begin position="896"/>
        <end position="906"/>
    </location>
</feature>
<comment type="subunit">
    <text evidence="11">Component of the SRB8-11 complex, which itself associates with the Mediator complex.</text>
</comment>
<feature type="region of interest" description="Disordered" evidence="12">
    <location>
        <begin position="1276"/>
        <end position="1365"/>
    </location>
</feature>
<evidence type="ECO:0000256" key="7">
    <source>
        <dbReference type="ARBA" id="ARBA00023163"/>
    </source>
</evidence>